<sequence length="71" mass="7781">MTRENKSNPMIMSLQSPYKKFSSIGAYVDVSGKTKYCVSCSNTAAQEVIFTADGSTILEKYCDSCAKKNIP</sequence>
<proteinExistence type="predicted"/>
<dbReference type="OrthoDB" id="9048at2157"/>
<accession>A0A654M099</accession>
<dbReference type="EMBL" id="CP012850">
    <property type="protein sequence ID" value="ALI35919.1"/>
    <property type="molecule type" value="Genomic_DNA"/>
</dbReference>
<gene>
    <name evidence="1" type="ORF">NMY3_01716</name>
</gene>
<reference evidence="2" key="1">
    <citation type="submission" date="2015-10" db="EMBL/GenBank/DDBJ databases">
        <title>Niche specialization of a soil ammonia-oxidizing archaeon, Candidatus Nitrosocosmicus oleophilus.</title>
        <authorList>
            <person name="Jung M.-Y."/>
            <person name="Rhee S.-K."/>
        </authorList>
    </citation>
    <scope>NUCLEOTIDE SEQUENCE [LARGE SCALE GENOMIC DNA]</scope>
    <source>
        <strain evidence="2">MY3</strain>
    </source>
</reference>
<dbReference type="KEGG" id="taa:NMY3_01716"/>
<dbReference type="AlphaFoldDB" id="A0A654M099"/>
<dbReference type="Proteomes" id="UP000058925">
    <property type="component" value="Chromosome"/>
</dbReference>
<dbReference type="GeneID" id="60421728"/>
<dbReference type="RefSeq" id="WP_196818622.1">
    <property type="nucleotide sequence ID" value="NZ_CP012850.1"/>
</dbReference>
<organism evidence="1 2">
    <name type="scientific">Candidatus Nitrosocosmicus oleophilus</name>
    <dbReference type="NCBI Taxonomy" id="1353260"/>
    <lineage>
        <taxon>Archaea</taxon>
        <taxon>Nitrososphaerota</taxon>
        <taxon>Nitrososphaeria</taxon>
        <taxon>Nitrososphaerales</taxon>
        <taxon>Nitrososphaeraceae</taxon>
        <taxon>Candidatus Nitrosocosmicus</taxon>
    </lineage>
</organism>
<evidence type="ECO:0000313" key="1">
    <source>
        <dbReference type="EMBL" id="ALI35919.1"/>
    </source>
</evidence>
<keyword evidence="2" id="KW-1185">Reference proteome</keyword>
<protein>
    <submittedName>
        <fullName evidence="1">Uncharacterized protein</fullName>
    </submittedName>
</protein>
<name>A0A654M099_9ARCH</name>
<evidence type="ECO:0000313" key="2">
    <source>
        <dbReference type="Proteomes" id="UP000058925"/>
    </source>
</evidence>